<reference evidence="1" key="1">
    <citation type="submission" date="2021-06" db="EMBL/GenBank/DDBJ databases">
        <authorList>
            <person name="Kallberg Y."/>
            <person name="Tangrot J."/>
            <person name="Rosling A."/>
        </authorList>
    </citation>
    <scope>NUCLEOTIDE SEQUENCE</scope>
    <source>
        <strain evidence="1">MA461A</strain>
    </source>
</reference>
<dbReference type="Proteomes" id="UP000789920">
    <property type="component" value="Unassembled WGS sequence"/>
</dbReference>
<organism evidence="1 2">
    <name type="scientific">Racocetra persica</name>
    <dbReference type="NCBI Taxonomy" id="160502"/>
    <lineage>
        <taxon>Eukaryota</taxon>
        <taxon>Fungi</taxon>
        <taxon>Fungi incertae sedis</taxon>
        <taxon>Mucoromycota</taxon>
        <taxon>Glomeromycotina</taxon>
        <taxon>Glomeromycetes</taxon>
        <taxon>Diversisporales</taxon>
        <taxon>Gigasporaceae</taxon>
        <taxon>Racocetra</taxon>
    </lineage>
</organism>
<proteinExistence type="predicted"/>
<dbReference type="EMBL" id="CAJVQC010084201">
    <property type="protein sequence ID" value="CAG8820885.1"/>
    <property type="molecule type" value="Genomic_DNA"/>
</dbReference>
<keyword evidence="2" id="KW-1185">Reference proteome</keyword>
<sequence>MPRPTSCQKKAIKAYEAKVYKHSADNSEAENSDDISNLSVCDEAIENNNATSIMKRFQAAAQQYDHNSDNTDDHNDNFSAYNEPIENDNAENIIKKLQNAVNKYYQEYNYNQTRRLRYLGNLVCTKRKKRQQQRESENENQLKKVNEKQSENKDQLEEVNEDEEDFGELSENKIEACNLLKKISATLENLALDIKKENVNSEVWVCLNSIRFYLQLVKNNHQKIKASKIIADAAGKGVYHAKCIRSWAHKYVIARSLGFAPPPTISLNTAKNYLKELEYIYERVKKGVYIDGHKREDVVAYRKIFL</sequence>
<protein>
    <submittedName>
        <fullName evidence="1">32879_t:CDS:1</fullName>
    </submittedName>
</protein>
<evidence type="ECO:0000313" key="2">
    <source>
        <dbReference type="Proteomes" id="UP000789920"/>
    </source>
</evidence>
<gene>
    <name evidence="1" type="ORF">RPERSI_LOCUS25455</name>
</gene>
<comment type="caution">
    <text evidence="1">The sequence shown here is derived from an EMBL/GenBank/DDBJ whole genome shotgun (WGS) entry which is preliminary data.</text>
</comment>
<name>A0ACA9S1W2_9GLOM</name>
<evidence type="ECO:0000313" key="1">
    <source>
        <dbReference type="EMBL" id="CAG8820885.1"/>
    </source>
</evidence>
<accession>A0ACA9S1W2</accession>